<proteinExistence type="predicted"/>
<keyword evidence="4" id="KW-1185">Reference proteome</keyword>
<evidence type="ECO:0000313" key="3">
    <source>
        <dbReference type="EMBL" id="PVG81159.1"/>
    </source>
</evidence>
<dbReference type="Proteomes" id="UP000246018">
    <property type="component" value="Unassembled WGS sequence"/>
</dbReference>
<protein>
    <submittedName>
        <fullName evidence="3">Thioesterase</fullName>
    </submittedName>
</protein>
<comment type="caution">
    <text evidence="3">The sequence shown here is derived from an EMBL/GenBank/DDBJ whole genome shotgun (WGS) entry which is preliminary data.</text>
</comment>
<name>A0A2T8F637_9ACTN</name>
<reference evidence="3 4" key="1">
    <citation type="submission" date="2018-04" db="EMBL/GenBank/DDBJ databases">
        <title>Genome of Nocardioides gansuensis WSJ-1.</title>
        <authorList>
            <person name="Wu S."/>
            <person name="Wang G."/>
        </authorList>
    </citation>
    <scope>NUCLEOTIDE SEQUENCE [LARGE SCALE GENOMIC DNA]</scope>
    <source>
        <strain evidence="3 4">WSJ-1</strain>
    </source>
</reference>
<gene>
    <name evidence="3" type="ORF">DDE18_18570</name>
</gene>
<dbReference type="AlphaFoldDB" id="A0A2T8F637"/>
<dbReference type="InterPro" id="IPR049450">
    <property type="entry name" value="ACOT8-like_C"/>
</dbReference>
<dbReference type="Pfam" id="PF13622">
    <property type="entry name" value="4HBT_3"/>
    <property type="match status" value="1"/>
</dbReference>
<dbReference type="EMBL" id="QDGZ01000009">
    <property type="protein sequence ID" value="PVG81159.1"/>
    <property type="molecule type" value="Genomic_DNA"/>
</dbReference>
<evidence type="ECO:0000313" key="4">
    <source>
        <dbReference type="Proteomes" id="UP000246018"/>
    </source>
</evidence>
<dbReference type="SUPFAM" id="SSF54637">
    <property type="entry name" value="Thioesterase/thiol ester dehydrase-isomerase"/>
    <property type="match status" value="2"/>
</dbReference>
<dbReference type="RefSeq" id="WP_116573776.1">
    <property type="nucleotide sequence ID" value="NZ_QDGZ01000009.1"/>
</dbReference>
<dbReference type="InterPro" id="IPR029069">
    <property type="entry name" value="HotDog_dom_sf"/>
</dbReference>
<dbReference type="Pfam" id="PF20789">
    <property type="entry name" value="4HBT_3C"/>
    <property type="match status" value="1"/>
</dbReference>
<evidence type="ECO:0000259" key="1">
    <source>
        <dbReference type="Pfam" id="PF13622"/>
    </source>
</evidence>
<dbReference type="Gene3D" id="2.40.160.210">
    <property type="entry name" value="Acyl-CoA thioesterase, double hotdog domain"/>
    <property type="match status" value="1"/>
</dbReference>
<evidence type="ECO:0000259" key="2">
    <source>
        <dbReference type="Pfam" id="PF20789"/>
    </source>
</evidence>
<organism evidence="3 4">
    <name type="scientific">Nocardioides gansuensis</name>
    <dbReference type="NCBI Taxonomy" id="2138300"/>
    <lineage>
        <taxon>Bacteria</taxon>
        <taxon>Bacillati</taxon>
        <taxon>Actinomycetota</taxon>
        <taxon>Actinomycetes</taxon>
        <taxon>Propionibacteriales</taxon>
        <taxon>Nocardioidaceae</taxon>
        <taxon>Nocardioides</taxon>
    </lineage>
</organism>
<dbReference type="OrthoDB" id="1413770at2"/>
<feature type="domain" description="Acyl-CoA thioesterase-like N-terminal HotDog" evidence="1">
    <location>
        <begin position="81"/>
        <end position="166"/>
    </location>
</feature>
<sequence length="328" mass="35327">MERVWVLIHEHADGTWGAGGQMFRYADLVALAKGGLTTKDSEEPRMGDVPFYRPLPAGLPDVDADVATSVETFESTDRVEGPWGPMQHGGAIASLLGRALDRCEQRPDTRLARITVELLGPVPIADVRVSTRVLRPGRRIQLLGAELEAQMPEGGWRRVASGSAWRLATQDTADVNRDAAPSRPLPAPETAGLLDYVLPVSWRQGGFGGALDWRVSHQGHAPGEPTLLWADLTCQLVEGEEPTPLERLLAVADTANGVGARLDPHHFLFLNTDLTVHLHQPPAGRWFGVEAETSVGTDGIATSSAVLHSATGPVGRVDQSVLVERRPS</sequence>
<feature type="domain" description="Acyl-CoA thioesterase-like C-terminal" evidence="2">
    <location>
        <begin position="201"/>
        <end position="323"/>
    </location>
</feature>
<dbReference type="InterPro" id="IPR049449">
    <property type="entry name" value="TesB_ACOT8-like_N"/>
</dbReference>
<dbReference type="InterPro" id="IPR042171">
    <property type="entry name" value="Acyl-CoA_hotdog"/>
</dbReference>
<accession>A0A2T8F637</accession>